<reference evidence="2" key="1">
    <citation type="submission" date="2022-02" db="EMBL/GenBank/DDBJ databases">
        <title>Atlantic sturgeon de novo genome assembly.</title>
        <authorList>
            <person name="Stock M."/>
            <person name="Klopp C."/>
            <person name="Guiguen Y."/>
            <person name="Cabau C."/>
            <person name="Parinello H."/>
            <person name="Santidrian Yebra-Pimentel E."/>
            <person name="Kuhl H."/>
            <person name="Dirks R.P."/>
            <person name="Guessner J."/>
            <person name="Wuertz S."/>
            <person name="Du K."/>
            <person name="Schartl M."/>
        </authorList>
    </citation>
    <scope>NUCLEOTIDE SEQUENCE</scope>
    <source>
        <strain evidence="2">STURGEONOMICS-FGT-2020</strain>
        <tissue evidence="2">Whole blood</tissue>
    </source>
</reference>
<comment type="caution">
    <text evidence="2">The sequence shown here is derived from an EMBL/GenBank/DDBJ whole genome shotgun (WGS) entry which is preliminary data.</text>
</comment>
<dbReference type="CDD" id="cd00742">
    <property type="entry name" value="FABP"/>
    <property type="match status" value="1"/>
</dbReference>
<dbReference type="InterPro" id="IPR012674">
    <property type="entry name" value="Calycin"/>
</dbReference>
<name>A0AAD8DBM6_ACIOX</name>
<evidence type="ECO:0000256" key="1">
    <source>
        <dbReference type="ARBA" id="ARBA00008390"/>
    </source>
</evidence>
<evidence type="ECO:0000313" key="3">
    <source>
        <dbReference type="Proteomes" id="UP001230051"/>
    </source>
</evidence>
<dbReference type="PANTHER" id="PTHR11955">
    <property type="entry name" value="FATTY ACID BINDING PROTEIN"/>
    <property type="match status" value="1"/>
</dbReference>
<dbReference type="InterPro" id="IPR000463">
    <property type="entry name" value="Fatty_acid-bd"/>
</dbReference>
<protein>
    <submittedName>
        <fullName evidence="2">Fatty acid-binding protein, intestinal-like</fullName>
    </submittedName>
</protein>
<dbReference type="Pfam" id="PF14651">
    <property type="entry name" value="Lipocalin_7"/>
    <property type="match status" value="1"/>
</dbReference>
<dbReference type="Gene3D" id="2.40.128.20">
    <property type="match status" value="1"/>
</dbReference>
<proteinExistence type="inferred from homology"/>
<sequence length="135" mass="15669">MAFDGNWIEYKNEKFDEFLDAMGVNAAKRKLAQNMKLQLTMKQDGKKFTMTEKSLLRTKETSWTMDEEFTGDLADGSVMKGTYTLETPTCFVGKFTRMSDGKEIVNRRKVDGDEMIQTTKVDDVEMKRYFKKQEA</sequence>
<keyword evidence="3" id="KW-1185">Reference proteome</keyword>
<dbReference type="GO" id="GO:0008289">
    <property type="term" value="F:lipid binding"/>
    <property type="evidence" value="ECO:0007669"/>
    <property type="project" value="InterPro"/>
</dbReference>
<dbReference type="SUPFAM" id="SSF50814">
    <property type="entry name" value="Lipocalins"/>
    <property type="match status" value="1"/>
</dbReference>
<comment type="similarity">
    <text evidence="1">Belongs to the calycin superfamily. Fatty-acid binding protein (FABP) family.</text>
</comment>
<evidence type="ECO:0000313" key="2">
    <source>
        <dbReference type="EMBL" id="KAK1166346.1"/>
    </source>
</evidence>
<gene>
    <name evidence="2" type="primary">Fabp2</name>
    <name evidence="2" type="ORF">AOXY_G12971</name>
</gene>
<organism evidence="2 3">
    <name type="scientific">Acipenser oxyrinchus oxyrinchus</name>
    <dbReference type="NCBI Taxonomy" id="40147"/>
    <lineage>
        <taxon>Eukaryota</taxon>
        <taxon>Metazoa</taxon>
        <taxon>Chordata</taxon>
        <taxon>Craniata</taxon>
        <taxon>Vertebrata</taxon>
        <taxon>Euteleostomi</taxon>
        <taxon>Actinopterygii</taxon>
        <taxon>Chondrostei</taxon>
        <taxon>Acipenseriformes</taxon>
        <taxon>Acipenseridae</taxon>
        <taxon>Acipenser</taxon>
    </lineage>
</organism>
<dbReference type="EMBL" id="JAGXEW010000011">
    <property type="protein sequence ID" value="KAK1166346.1"/>
    <property type="molecule type" value="Genomic_DNA"/>
</dbReference>
<dbReference type="PRINTS" id="PR00178">
    <property type="entry name" value="FATTYACIDBP"/>
</dbReference>
<dbReference type="AlphaFoldDB" id="A0AAD8DBM6"/>
<dbReference type="InterPro" id="IPR031259">
    <property type="entry name" value="ILBP"/>
</dbReference>
<accession>A0AAD8DBM6</accession>
<dbReference type="Proteomes" id="UP001230051">
    <property type="component" value="Unassembled WGS sequence"/>
</dbReference>